<evidence type="ECO:0000256" key="6">
    <source>
        <dbReference type="ARBA" id="ARBA00023239"/>
    </source>
</evidence>
<dbReference type="PANTHER" id="PTHR21022">
    <property type="entry name" value="PREPHENATE DEHYDRATASE P PROTEIN"/>
    <property type="match status" value="1"/>
</dbReference>
<dbReference type="PROSITE" id="PS51171">
    <property type="entry name" value="PREPHENATE_DEHYDR_3"/>
    <property type="match status" value="1"/>
</dbReference>
<accession>A0ABR9XFW2</accession>
<evidence type="ECO:0000256" key="2">
    <source>
        <dbReference type="ARBA" id="ARBA00013147"/>
    </source>
</evidence>
<evidence type="ECO:0000256" key="1">
    <source>
        <dbReference type="ARBA" id="ARBA00004741"/>
    </source>
</evidence>
<reference evidence="10 11" key="1">
    <citation type="submission" date="2020-10" db="EMBL/GenBank/DDBJ databases">
        <title>Mucilaginibacter mali sp. nov., isolated from rhizosphere soil of apple orchard.</title>
        <authorList>
            <person name="Lee J.-S."/>
            <person name="Kim H.S."/>
            <person name="Kim J.-S."/>
        </authorList>
    </citation>
    <scope>NUCLEOTIDE SEQUENCE [LARGE SCALE GENOMIC DNA]</scope>
    <source>
        <strain evidence="10 11">KCTC 23157</strain>
    </source>
</reference>
<comment type="pathway">
    <text evidence="1">Amino-acid biosynthesis; L-phenylalanine biosynthesis; phenylpyruvate from prephenate: step 1/1.</text>
</comment>
<dbReference type="PANTHER" id="PTHR21022:SF19">
    <property type="entry name" value="PREPHENATE DEHYDRATASE-RELATED"/>
    <property type="match status" value="1"/>
</dbReference>
<evidence type="ECO:0000259" key="9">
    <source>
        <dbReference type="PROSITE" id="PS51671"/>
    </source>
</evidence>
<dbReference type="InterPro" id="IPR001086">
    <property type="entry name" value="Preph_deHydtase"/>
</dbReference>
<dbReference type="Proteomes" id="UP000632774">
    <property type="component" value="Unassembled WGS sequence"/>
</dbReference>
<dbReference type="CDD" id="cd04905">
    <property type="entry name" value="ACT_CM-PDT"/>
    <property type="match status" value="1"/>
</dbReference>
<comment type="catalytic activity">
    <reaction evidence="7">
        <text>prephenate + H(+) = 3-phenylpyruvate + CO2 + H2O</text>
        <dbReference type="Rhea" id="RHEA:21648"/>
        <dbReference type="ChEBI" id="CHEBI:15377"/>
        <dbReference type="ChEBI" id="CHEBI:15378"/>
        <dbReference type="ChEBI" id="CHEBI:16526"/>
        <dbReference type="ChEBI" id="CHEBI:18005"/>
        <dbReference type="ChEBI" id="CHEBI:29934"/>
        <dbReference type="EC" id="4.2.1.51"/>
    </reaction>
</comment>
<dbReference type="PIRSF" id="PIRSF001500">
    <property type="entry name" value="Chor_mut_pdt_Ppr"/>
    <property type="match status" value="1"/>
</dbReference>
<dbReference type="SUPFAM" id="SSF55021">
    <property type="entry name" value="ACT-like"/>
    <property type="match status" value="1"/>
</dbReference>
<keyword evidence="6" id="KW-0456">Lyase</keyword>
<keyword evidence="4" id="KW-0057">Aromatic amino acid biosynthesis</keyword>
<keyword evidence="11" id="KW-1185">Reference proteome</keyword>
<dbReference type="RefSeq" id="WP_194105451.1">
    <property type="nucleotide sequence ID" value="NZ_JADFFM010000001.1"/>
</dbReference>
<dbReference type="Pfam" id="PF00800">
    <property type="entry name" value="PDT"/>
    <property type="match status" value="1"/>
</dbReference>
<gene>
    <name evidence="10" type="ORF">IRJ18_06880</name>
</gene>
<name>A0ABR9XFW2_9SPHI</name>
<feature type="domain" description="Prephenate dehydratase" evidence="8">
    <location>
        <begin position="7"/>
        <end position="184"/>
    </location>
</feature>
<protein>
    <recommendedName>
        <fullName evidence="2">prephenate dehydratase</fullName>
        <ecNumber evidence="2">4.2.1.51</ecNumber>
    </recommendedName>
</protein>
<dbReference type="InterPro" id="IPR045865">
    <property type="entry name" value="ACT-like_dom_sf"/>
</dbReference>
<evidence type="ECO:0000256" key="3">
    <source>
        <dbReference type="ARBA" id="ARBA00022605"/>
    </source>
</evidence>
<dbReference type="CDD" id="cd13631">
    <property type="entry name" value="PBP2_Ct-PDT_like"/>
    <property type="match status" value="1"/>
</dbReference>
<dbReference type="PROSITE" id="PS51671">
    <property type="entry name" value="ACT"/>
    <property type="match status" value="1"/>
</dbReference>
<dbReference type="InterPro" id="IPR008242">
    <property type="entry name" value="Chor_mutase/pphenate_deHydtase"/>
</dbReference>
<evidence type="ECO:0000256" key="4">
    <source>
        <dbReference type="ARBA" id="ARBA00023141"/>
    </source>
</evidence>
<evidence type="ECO:0000256" key="5">
    <source>
        <dbReference type="ARBA" id="ARBA00023222"/>
    </source>
</evidence>
<proteinExistence type="predicted"/>
<comment type="caution">
    <text evidence="10">The sequence shown here is derived from an EMBL/GenBank/DDBJ whole genome shotgun (WGS) entry which is preliminary data.</text>
</comment>
<sequence length="305" mass="35050">MKPKKPRVAIQGIRASFHEEAAFRYFGEDITTIECNSFKQTFEALKNGEADYVVMAIENSIAGSILPNYSLLLSYSFPVVGEVYLPIQLHLMALPGVKFEQIKYVTSHPIAIRQCVDFFDEYPHLKIVESNDTAACAKRIRDEQLKDTVAIANTLAAKLYELDVLERRIESNKKNFTRFLILTTHENAKVNRPDKASLCFQVSNEVGALAKVLNIFAEQGINMSKIQSMPVLGKPNEYNFYVDVEWDDNKKYDTTIKQILKYTHNFNILGEYKRHIEESLNDRPAKKTEKTKRKYIEIKKLSNPQ</sequence>
<evidence type="ECO:0000259" key="8">
    <source>
        <dbReference type="PROSITE" id="PS51171"/>
    </source>
</evidence>
<dbReference type="EC" id="4.2.1.51" evidence="2"/>
<dbReference type="EMBL" id="JADFFM010000001">
    <property type="protein sequence ID" value="MBE9666080.1"/>
    <property type="molecule type" value="Genomic_DNA"/>
</dbReference>
<dbReference type="Gene3D" id="3.30.70.260">
    <property type="match status" value="1"/>
</dbReference>
<dbReference type="Gene3D" id="3.40.190.10">
    <property type="entry name" value="Periplasmic binding protein-like II"/>
    <property type="match status" value="2"/>
</dbReference>
<organism evidence="10 11">
    <name type="scientific">Mucilaginibacter boryungensis</name>
    <dbReference type="NCBI Taxonomy" id="768480"/>
    <lineage>
        <taxon>Bacteria</taxon>
        <taxon>Pseudomonadati</taxon>
        <taxon>Bacteroidota</taxon>
        <taxon>Sphingobacteriia</taxon>
        <taxon>Sphingobacteriales</taxon>
        <taxon>Sphingobacteriaceae</taxon>
        <taxon>Mucilaginibacter</taxon>
    </lineage>
</organism>
<keyword evidence="5" id="KW-0584">Phenylalanine biosynthesis</keyword>
<dbReference type="SUPFAM" id="SSF53850">
    <property type="entry name" value="Periplasmic binding protein-like II"/>
    <property type="match status" value="1"/>
</dbReference>
<feature type="domain" description="ACT" evidence="9">
    <location>
        <begin position="197"/>
        <end position="273"/>
    </location>
</feature>
<evidence type="ECO:0000256" key="7">
    <source>
        <dbReference type="ARBA" id="ARBA00047848"/>
    </source>
</evidence>
<keyword evidence="3" id="KW-0028">Amino-acid biosynthesis</keyword>
<evidence type="ECO:0000313" key="10">
    <source>
        <dbReference type="EMBL" id="MBE9666080.1"/>
    </source>
</evidence>
<dbReference type="InterPro" id="IPR002912">
    <property type="entry name" value="ACT_dom"/>
</dbReference>
<dbReference type="Pfam" id="PF01842">
    <property type="entry name" value="ACT"/>
    <property type="match status" value="1"/>
</dbReference>
<evidence type="ECO:0000313" key="11">
    <source>
        <dbReference type="Proteomes" id="UP000632774"/>
    </source>
</evidence>